<evidence type="ECO:0000313" key="2">
    <source>
        <dbReference type="EMBL" id="QIG66078.1"/>
    </source>
</evidence>
<sequence length="848" mass="96533">MAFKSVTGGYEISAEDRALLYEQRAITKQVNDKFIQVGANFLKTSSKNPYDEDGWAKKGYRDTDLQTWIDDPDLLHHNAGFNMQQGWVDVDIDASDPEYNKCILAAMRHMGIDTRFKFGRRSVGVATHVFVQLGEEEAKSFELLKKFEPREFRLEGQRYHTNLRSYATTTGDSKNITREARQTVVAGSIYSHKRIVGAYDLSVWYSDSGIAHSLADIAATTPRRASFNDLVRAIAFGTFLYIVKDEWVEGSRQITAQKITGFLSRVVKDSFAMNNHDGIAADVFCPVDDLSIAESLIAFICDYQGDDEKHMRIRALNDAAEKLDRNPDAKIPGWPAMEQLFGMEGTLAMRAVLMPGSDVSQLTKMAERYVYDESNNTYIDRERFLSGANYVHDGSELERRHKGDVVRIGGKPREAFKVFESSDMRKRVGISENYPNLPAGSIHRITVTGTILSDDADRDPTELTVFNTWRGWPIAPTAKVDEALMADCVAKLDRVLGLITRDNVDQINWMKDWIAWIFQHPDQKQQIAPVVVGDQGVGKSWLGNVFMKALMGSLWGTASPTLMEGAFSVEPFINKMFVFIDEAKFSGEQSVEEIKKIIRNVDVSGAEKFKSARDYRIFARVMFASNRLNLNIGQQNVRDRALFYMRTYDKAHKNMNEMEFRTWAETLKPFFDEYTAFMQRLEVKEHYVRYFMDRPVDRHSIESISKSSASDKEIVDSNMSWARRVAKEMIEDGRVFEDLDITTPFNVHDFNTAVHRVAQTMGLGRVQGAQVLHELQQAGVITECMVGMQRKQKFTKELGGIMVDFAVATGITMEPRYELNQEKDFGENTWKEGDRRMWRGSKVTSVVL</sequence>
<dbReference type="InterPro" id="IPR027417">
    <property type="entry name" value="P-loop_NTPase"/>
</dbReference>
<name>A0A6G6XYK9_9CAUD</name>
<organism evidence="2 3">
    <name type="scientific">Ochrobactrum phage vB_OspP_OH</name>
    <dbReference type="NCBI Taxonomy" id="2712957"/>
    <lineage>
        <taxon>Viruses</taxon>
        <taxon>Duplodnaviria</taxon>
        <taxon>Heunggongvirae</taxon>
        <taxon>Uroviricota</taxon>
        <taxon>Caudoviricetes</taxon>
        <taxon>Wolominvirus</taxon>
        <taxon>Wolominvirus OH</taxon>
    </lineage>
</organism>
<dbReference type="Pfam" id="PF19263">
    <property type="entry name" value="DUF5906"/>
    <property type="match status" value="1"/>
</dbReference>
<evidence type="ECO:0000313" key="3">
    <source>
        <dbReference type="Proteomes" id="UP000503046"/>
    </source>
</evidence>
<protein>
    <submittedName>
        <fullName evidence="2">DNA primase-polymerase protein</fullName>
    </submittedName>
</protein>
<accession>A0A6G6XYK9</accession>
<dbReference type="SUPFAM" id="SSF52540">
    <property type="entry name" value="P-loop containing nucleoside triphosphate hydrolases"/>
    <property type="match status" value="1"/>
</dbReference>
<reference evidence="2 3" key="1">
    <citation type="submission" date="2020-02" db="EMBL/GenBank/DDBJ databases">
        <title>Identification and Characterization of First Virulent Phages, Including a Novel Jumbo Virus, Infecting Ochrobactrum spp.</title>
        <authorList>
            <person name="Decewicz P."/>
            <person name="Golec P."/>
            <person name="Szymczak M."/>
            <person name="Radlinska M."/>
            <person name="Dziewit L."/>
        </authorList>
    </citation>
    <scope>NUCLEOTIDE SEQUENCE [LARGE SCALE GENOMIC DNA]</scope>
</reference>
<gene>
    <name evidence="2" type="ORF">phiOH_p22</name>
</gene>
<keyword evidence="3" id="KW-1185">Reference proteome</keyword>
<dbReference type="EMBL" id="MT028492">
    <property type="protein sequence ID" value="QIG66078.1"/>
    <property type="molecule type" value="Genomic_DNA"/>
</dbReference>
<evidence type="ECO:0000259" key="1">
    <source>
        <dbReference type="Pfam" id="PF19263"/>
    </source>
</evidence>
<proteinExistence type="predicted"/>
<dbReference type="Proteomes" id="UP000503046">
    <property type="component" value="Segment"/>
</dbReference>
<dbReference type="InterPro" id="IPR045455">
    <property type="entry name" value="NrS-1_pol-like_helicase"/>
</dbReference>
<feature type="domain" description="NrS-1 polymerase-like helicase" evidence="1">
    <location>
        <begin position="532"/>
        <end position="628"/>
    </location>
</feature>
<dbReference type="Gene3D" id="3.40.50.300">
    <property type="entry name" value="P-loop containing nucleotide triphosphate hydrolases"/>
    <property type="match status" value="1"/>
</dbReference>